<feature type="compositionally biased region" description="Low complexity" evidence="5">
    <location>
        <begin position="517"/>
        <end position="533"/>
    </location>
</feature>
<feature type="domain" description="RING-type" evidence="7">
    <location>
        <begin position="439"/>
        <end position="480"/>
    </location>
</feature>
<keyword evidence="6" id="KW-1133">Transmembrane helix</keyword>
<dbReference type="InterPro" id="IPR051834">
    <property type="entry name" value="RING_finger_E3_ligase"/>
</dbReference>
<comment type="caution">
    <text evidence="8">The sequence shown here is derived from an EMBL/GenBank/DDBJ whole genome shotgun (WGS) entry which is preliminary data.</text>
</comment>
<dbReference type="SMART" id="SM00744">
    <property type="entry name" value="RINGv"/>
    <property type="match status" value="1"/>
</dbReference>
<dbReference type="InterPro" id="IPR013083">
    <property type="entry name" value="Znf_RING/FYVE/PHD"/>
</dbReference>
<dbReference type="GO" id="GO:0061630">
    <property type="term" value="F:ubiquitin protein ligase activity"/>
    <property type="evidence" value="ECO:0007669"/>
    <property type="project" value="TreeGrafter"/>
</dbReference>
<feature type="transmembrane region" description="Helical" evidence="6">
    <location>
        <begin position="291"/>
        <end position="313"/>
    </location>
</feature>
<keyword evidence="9" id="KW-1185">Reference proteome</keyword>
<dbReference type="GO" id="GO:0005634">
    <property type="term" value="C:nucleus"/>
    <property type="evidence" value="ECO:0007669"/>
    <property type="project" value="TreeGrafter"/>
</dbReference>
<dbReference type="InterPro" id="IPR001841">
    <property type="entry name" value="Znf_RING"/>
</dbReference>
<gene>
    <name evidence="8" type="ORF">BGZ97_010567</name>
</gene>
<feature type="compositionally biased region" description="Polar residues" evidence="5">
    <location>
        <begin position="494"/>
        <end position="506"/>
    </location>
</feature>
<feature type="transmembrane region" description="Helical" evidence="6">
    <location>
        <begin position="372"/>
        <end position="396"/>
    </location>
</feature>
<organism evidence="8 9">
    <name type="scientific">Linnemannia gamsii</name>
    <dbReference type="NCBI Taxonomy" id="64522"/>
    <lineage>
        <taxon>Eukaryota</taxon>
        <taxon>Fungi</taxon>
        <taxon>Fungi incertae sedis</taxon>
        <taxon>Mucoromycota</taxon>
        <taxon>Mortierellomycotina</taxon>
        <taxon>Mortierellomycetes</taxon>
        <taxon>Mortierellales</taxon>
        <taxon>Mortierellaceae</taxon>
        <taxon>Linnemannia</taxon>
    </lineage>
</organism>
<dbReference type="SMART" id="SM00184">
    <property type="entry name" value="RING"/>
    <property type="match status" value="1"/>
</dbReference>
<evidence type="ECO:0000256" key="3">
    <source>
        <dbReference type="ARBA" id="ARBA00022833"/>
    </source>
</evidence>
<keyword evidence="1" id="KW-0479">Metal-binding</keyword>
<dbReference type="Gene3D" id="3.30.40.10">
    <property type="entry name" value="Zinc/RING finger domain, C3HC4 (zinc finger)"/>
    <property type="match status" value="1"/>
</dbReference>
<dbReference type="AlphaFoldDB" id="A0A9P6R5D5"/>
<reference evidence="8" key="1">
    <citation type="journal article" date="2020" name="Fungal Divers.">
        <title>Resolving the Mortierellaceae phylogeny through synthesis of multi-gene phylogenetics and phylogenomics.</title>
        <authorList>
            <person name="Vandepol N."/>
            <person name="Liber J."/>
            <person name="Desiro A."/>
            <person name="Na H."/>
            <person name="Kennedy M."/>
            <person name="Barry K."/>
            <person name="Grigoriev I.V."/>
            <person name="Miller A.N."/>
            <person name="O'Donnell K."/>
            <person name="Stajich J.E."/>
            <person name="Bonito G."/>
        </authorList>
    </citation>
    <scope>NUCLEOTIDE SEQUENCE</scope>
    <source>
        <strain evidence="8">NVP60</strain>
    </source>
</reference>
<dbReference type="Pfam" id="PF13639">
    <property type="entry name" value="zf-RING_2"/>
    <property type="match status" value="1"/>
</dbReference>
<feature type="region of interest" description="Disordered" evidence="5">
    <location>
        <begin position="489"/>
        <end position="533"/>
    </location>
</feature>
<proteinExistence type="predicted"/>
<protein>
    <recommendedName>
        <fullName evidence="7">RING-type domain-containing protein</fullName>
    </recommendedName>
</protein>
<dbReference type="OrthoDB" id="8062037at2759"/>
<keyword evidence="6" id="KW-0812">Transmembrane</keyword>
<accession>A0A9P6R5D5</accession>
<dbReference type="Proteomes" id="UP000823405">
    <property type="component" value="Unassembled WGS sequence"/>
</dbReference>
<evidence type="ECO:0000313" key="9">
    <source>
        <dbReference type="Proteomes" id="UP000823405"/>
    </source>
</evidence>
<evidence type="ECO:0000256" key="6">
    <source>
        <dbReference type="SAM" id="Phobius"/>
    </source>
</evidence>
<name>A0A9P6R5D5_9FUNG</name>
<evidence type="ECO:0000256" key="5">
    <source>
        <dbReference type="SAM" id="MobiDB-lite"/>
    </source>
</evidence>
<feature type="transmembrane region" description="Helical" evidence="6">
    <location>
        <begin position="334"/>
        <end position="352"/>
    </location>
</feature>
<evidence type="ECO:0000313" key="8">
    <source>
        <dbReference type="EMBL" id="KAG0313072.1"/>
    </source>
</evidence>
<keyword evidence="6" id="KW-0472">Membrane</keyword>
<evidence type="ECO:0000259" key="7">
    <source>
        <dbReference type="PROSITE" id="PS50089"/>
    </source>
</evidence>
<keyword evidence="2 4" id="KW-0863">Zinc-finger</keyword>
<evidence type="ECO:0000256" key="4">
    <source>
        <dbReference type="PROSITE-ProRule" id="PRU00175"/>
    </source>
</evidence>
<dbReference type="EMBL" id="JAAAIN010000551">
    <property type="protein sequence ID" value="KAG0313072.1"/>
    <property type="molecule type" value="Genomic_DNA"/>
</dbReference>
<dbReference type="PANTHER" id="PTHR45931">
    <property type="entry name" value="SI:CH211-59O9.10"/>
    <property type="match status" value="1"/>
</dbReference>
<evidence type="ECO:0000256" key="1">
    <source>
        <dbReference type="ARBA" id="ARBA00022723"/>
    </source>
</evidence>
<sequence>MDVAGVDGSGIGNGVGVGAGVGVGSNGIRLSMSTQIQRSSIGRDVASPTTLAGLGGSCNINNNGVSSGSSAIGMNENTTCTGHAKSTAGGCGVGGQWKPNTLSSSSFSSSSSSATSPLSKKYESVSKGIGHSEGLAMPIVYLGNPTQQQQHQPRLGALRGSESQQQFGRQLQSVSSATDTVTDMTTARTFLQQNRGNINTSININNSTEMDTFSELHSGVIMAYPNNLSSSSSHPVNTTLNRSGFIGLNDFVRSLFSQSLVSRLYSHRPRFSSVSIGSSWSAMSLICNDQLYSWLTVQAFLFLSQIVSTCNILQRQTTMMISSSRANVMDQRTRIIFMISMVWTVIGVGFLGSDSSDSQDPCATTNDPIHSLAFKIIVFHATIFGFYFLPCSSLLLTRVFPNSISPGMTRTATKPMIDKLGSTPMVEGMFGGDAEEATCAICLGDYKPDETIRFLPCQHHFHLECVDQWLATDKSCPLCKHDIDKPLDIHNNRRSATPHTCNNNNTSEDETHHNHNSEGTSHSSGGSSGGNNVVGMDGFQVIIV</sequence>
<dbReference type="GO" id="GO:0006511">
    <property type="term" value="P:ubiquitin-dependent protein catabolic process"/>
    <property type="evidence" value="ECO:0007669"/>
    <property type="project" value="TreeGrafter"/>
</dbReference>
<dbReference type="PANTHER" id="PTHR45931:SF3">
    <property type="entry name" value="RING ZINC FINGER-CONTAINING PROTEIN"/>
    <property type="match status" value="1"/>
</dbReference>
<dbReference type="SUPFAM" id="SSF57850">
    <property type="entry name" value="RING/U-box"/>
    <property type="match status" value="1"/>
</dbReference>
<evidence type="ECO:0000256" key="2">
    <source>
        <dbReference type="ARBA" id="ARBA00022771"/>
    </source>
</evidence>
<dbReference type="GO" id="GO:0008270">
    <property type="term" value="F:zinc ion binding"/>
    <property type="evidence" value="ECO:0007669"/>
    <property type="project" value="UniProtKB-KW"/>
</dbReference>
<dbReference type="InterPro" id="IPR011016">
    <property type="entry name" value="Znf_RING-CH"/>
</dbReference>
<keyword evidence="3" id="KW-0862">Zinc</keyword>
<dbReference type="PROSITE" id="PS50089">
    <property type="entry name" value="ZF_RING_2"/>
    <property type="match status" value="1"/>
</dbReference>